<dbReference type="InterPro" id="IPR036390">
    <property type="entry name" value="WH_DNA-bd_sf"/>
</dbReference>
<evidence type="ECO:0000259" key="6">
    <source>
        <dbReference type="PROSITE" id="PS50931"/>
    </source>
</evidence>
<dbReference type="PRINTS" id="PR00039">
    <property type="entry name" value="HTHLYSR"/>
</dbReference>
<keyword evidence="4" id="KW-0010">Activator</keyword>
<dbReference type="Pfam" id="PF03466">
    <property type="entry name" value="LysR_substrate"/>
    <property type="match status" value="1"/>
</dbReference>
<evidence type="ECO:0000256" key="3">
    <source>
        <dbReference type="ARBA" id="ARBA00023125"/>
    </source>
</evidence>
<sequence>MTDFLNLGLVNSLQVLVEEGSFARAAERLFVTPPAMTQQIQRLEAAVGYKLVERGTKPVRLTERGSDFMVHAAAALAASRLALGESAESRALRIGFINGYPTSRNDGFIARFRDENPSVSLSFVQLNWGDQIGRLIDGDIDASLARPPYEDAESIDVVTVHTEKRVAAVPASSALAEKERLTLADLDGYPMVGALGVSRSWTRYWVVDPRAGGKPVEYGCWAATMEEAVNGVALGGNVMITAESVANRYQHTGVVYVDIADIDPCHVDLCTRASDKRPLIRALRRAARA</sequence>
<keyword evidence="5" id="KW-0804">Transcription</keyword>
<dbReference type="Gene3D" id="1.10.10.10">
    <property type="entry name" value="Winged helix-like DNA-binding domain superfamily/Winged helix DNA-binding domain"/>
    <property type="match status" value="1"/>
</dbReference>
<dbReference type="SUPFAM" id="SSF46785">
    <property type="entry name" value="Winged helix' DNA-binding domain"/>
    <property type="match status" value="1"/>
</dbReference>
<evidence type="ECO:0000313" key="8">
    <source>
        <dbReference type="Proteomes" id="UP001501183"/>
    </source>
</evidence>
<dbReference type="PROSITE" id="PS50931">
    <property type="entry name" value="HTH_LYSR"/>
    <property type="match status" value="1"/>
</dbReference>
<dbReference type="CDD" id="cd08414">
    <property type="entry name" value="PBP2_LTTR_aromatics_like"/>
    <property type="match status" value="1"/>
</dbReference>
<dbReference type="InterPro" id="IPR005119">
    <property type="entry name" value="LysR_subst-bd"/>
</dbReference>
<dbReference type="InterPro" id="IPR000847">
    <property type="entry name" value="LysR_HTH_N"/>
</dbReference>
<evidence type="ECO:0000256" key="2">
    <source>
        <dbReference type="ARBA" id="ARBA00023015"/>
    </source>
</evidence>
<dbReference type="Proteomes" id="UP001501183">
    <property type="component" value="Unassembled WGS sequence"/>
</dbReference>
<feature type="domain" description="HTH lysR-type" evidence="6">
    <location>
        <begin position="5"/>
        <end position="62"/>
    </location>
</feature>
<proteinExistence type="inferred from homology"/>
<evidence type="ECO:0000256" key="5">
    <source>
        <dbReference type="ARBA" id="ARBA00023163"/>
    </source>
</evidence>
<keyword evidence="2" id="KW-0805">Transcription regulation</keyword>
<keyword evidence="8" id="KW-1185">Reference proteome</keyword>
<evidence type="ECO:0000256" key="4">
    <source>
        <dbReference type="ARBA" id="ARBA00023159"/>
    </source>
</evidence>
<gene>
    <name evidence="7" type="ORF">GCM10023094_37290</name>
</gene>
<accession>A0ABP8PD54</accession>
<name>A0ABP8PD54_9NOCA</name>
<keyword evidence="3" id="KW-0238">DNA-binding</keyword>
<evidence type="ECO:0000256" key="1">
    <source>
        <dbReference type="ARBA" id="ARBA00009437"/>
    </source>
</evidence>
<dbReference type="Gene3D" id="3.40.190.10">
    <property type="entry name" value="Periplasmic binding protein-like II"/>
    <property type="match status" value="2"/>
</dbReference>
<dbReference type="EMBL" id="BAABFB010000059">
    <property type="protein sequence ID" value="GAA4484323.1"/>
    <property type="molecule type" value="Genomic_DNA"/>
</dbReference>
<organism evidence="7 8">
    <name type="scientific">Rhodococcus olei</name>
    <dbReference type="NCBI Taxonomy" id="2161675"/>
    <lineage>
        <taxon>Bacteria</taxon>
        <taxon>Bacillati</taxon>
        <taxon>Actinomycetota</taxon>
        <taxon>Actinomycetes</taxon>
        <taxon>Mycobacteriales</taxon>
        <taxon>Nocardiaceae</taxon>
        <taxon>Rhodococcus</taxon>
    </lineage>
</organism>
<reference evidence="8" key="1">
    <citation type="journal article" date="2019" name="Int. J. Syst. Evol. Microbiol.">
        <title>The Global Catalogue of Microorganisms (GCM) 10K type strain sequencing project: providing services to taxonomists for standard genome sequencing and annotation.</title>
        <authorList>
            <consortium name="The Broad Institute Genomics Platform"/>
            <consortium name="The Broad Institute Genome Sequencing Center for Infectious Disease"/>
            <person name="Wu L."/>
            <person name="Ma J."/>
        </authorList>
    </citation>
    <scope>NUCLEOTIDE SEQUENCE [LARGE SCALE GENOMIC DNA]</scope>
    <source>
        <strain evidence="8">JCM 32206</strain>
    </source>
</reference>
<dbReference type="RefSeq" id="WP_345348352.1">
    <property type="nucleotide sequence ID" value="NZ_BAABFB010000059.1"/>
</dbReference>
<dbReference type="SUPFAM" id="SSF53850">
    <property type="entry name" value="Periplasmic binding protein-like II"/>
    <property type="match status" value="1"/>
</dbReference>
<comment type="similarity">
    <text evidence="1">Belongs to the LysR transcriptional regulatory family.</text>
</comment>
<evidence type="ECO:0000313" key="7">
    <source>
        <dbReference type="EMBL" id="GAA4484323.1"/>
    </source>
</evidence>
<protein>
    <submittedName>
        <fullName evidence="7">LysR family transcriptional regulator</fullName>
    </submittedName>
</protein>
<dbReference type="InterPro" id="IPR036388">
    <property type="entry name" value="WH-like_DNA-bd_sf"/>
</dbReference>
<dbReference type="PANTHER" id="PTHR30346:SF0">
    <property type="entry name" value="HCA OPERON TRANSCRIPTIONAL ACTIVATOR HCAR"/>
    <property type="match status" value="1"/>
</dbReference>
<comment type="caution">
    <text evidence="7">The sequence shown here is derived from an EMBL/GenBank/DDBJ whole genome shotgun (WGS) entry which is preliminary data.</text>
</comment>
<dbReference type="PANTHER" id="PTHR30346">
    <property type="entry name" value="TRANSCRIPTIONAL DUAL REGULATOR HCAR-RELATED"/>
    <property type="match status" value="1"/>
</dbReference>
<dbReference type="Pfam" id="PF00126">
    <property type="entry name" value="HTH_1"/>
    <property type="match status" value="1"/>
</dbReference>